<dbReference type="EMBL" id="KN880504">
    <property type="protein sequence ID" value="KIY68362.1"/>
    <property type="molecule type" value="Genomic_DNA"/>
</dbReference>
<proteinExistence type="predicted"/>
<dbReference type="InterPro" id="IPR032675">
    <property type="entry name" value="LRR_dom_sf"/>
</dbReference>
<dbReference type="Proteomes" id="UP000054007">
    <property type="component" value="Unassembled WGS sequence"/>
</dbReference>
<sequence>MSSKDTSMVSIASCLPIELLDKIFNNVNEISFDDIHAVSLVSHLWRGPALRYLFAKADFGTRNDFERWNAIGASQIGPLALGMVRHVEFAPGERQKWRALRALRERFGDETAWKRFMATYANVLNVTGSSVEMTLPPHDSTPLPPMPFVRTLSWNLLKADKRSSLGFTPATARFLSCFPRVTELNVDDIIHANDLRMMLSAFPCLRSLTWIGGVLEEDRKHIVPFTGDLSHLEVLDLTVLTPEFGDHADLDWLLEDILRRGPPPLRRISFAQHGVPFSVTGFTRLLSSASHTLQELSFEPASSFDPEWQTLPATVSQVTLPALRTFSILNMGAVADEPDLSELQWAAACLPDAPFLEEIQLHFRIRGRPTDIFNEDFIDWVAFSSRIRSYSSLRSLTLVMYRLPRLKDSEKECTMACARERLVSLADRVKFVWA</sequence>
<dbReference type="Gene3D" id="3.80.10.10">
    <property type="entry name" value="Ribonuclease Inhibitor"/>
    <property type="match status" value="1"/>
</dbReference>
<dbReference type="OrthoDB" id="2745898at2759"/>
<reference evidence="1 2" key="1">
    <citation type="journal article" date="2015" name="Fungal Genet. Biol.">
        <title>Evolution of novel wood decay mechanisms in Agaricales revealed by the genome sequences of Fistulina hepatica and Cylindrobasidium torrendii.</title>
        <authorList>
            <person name="Floudas D."/>
            <person name="Held B.W."/>
            <person name="Riley R."/>
            <person name="Nagy L.G."/>
            <person name="Koehler G."/>
            <person name="Ransdell A.S."/>
            <person name="Younus H."/>
            <person name="Chow J."/>
            <person name="Chiniquy J."/>
            <person name="Lipzen A."/>
            <person name="Tritt A."/>
            <person name="Sun H."/>
            <person name="Haridas S."/>
            <person name="LaButti K."/>
            <person name="Ohm R.A."/>
            <person name="Kues U."/>
            <person name="Blanchette R.A."/>
            <person name="Grigoriev I.V."/>
            <person name="Minto R.E."/>
            <person name="Hibbett D.S."/>
        </authorList>
    </citation>
    <scope>NUCLEOTIDE SEQUENCE [LARGE SCALE GENOMIC DNA]</scope>
    <source>
        <strain evidence="1 2">FP15055 ss-10</strain>
    </source>
</reference>
<evidence type="ECO:0000313" key="1">
    <source>
        <dbReference type="EMBL" id="KIY68362.1"/>
    </source>
</evidence>
<dbReference type="AlphaFoldDB" id="A0A0D7BCW9"/>
<name>A0A0D7BCW9_9AGAR</name>
<evidence type="ECO:0000313" key="2">
    <source>
        <dbReference type="Proteomes" id="UP000054007"/>
    </source>
</evidence>
<gene>
    <name evidence="1" type="ORF">CYLTODRAFT_489835</name>
</gene>
<keyword evidence="2" id="KW-1185">Reference proteome</keyword>
<accession>A0A0D7BCW9</accession>
<evidence type="ECO:0008006" key="3">
    <source>
        <dbReference type="Google" id="ProtNLM"/>
    </source>
</evidence>
<organism evidence="1 2">
    <name type="scientific">Cylindrobasidium torrendii FP15055 ss-10</name>
    <dbReference type="NCBI Taxonomy" id="1314674"/>
    <lineage>
        <taxon>Eukaryota</taxon>
        <taxon>Fungi</taxon>
        <taxon>Dikarya</taxon>
        <taxon>Basidiomycota</taxon>
        <taxon>Agaricomycotina</taxon>
        <taxon>Agaricomycetes</taxon>
        <taxon>Agaricomycetidae</taxon>
        <taxon>Agaricales</taxon>
        <taxon>Marasmiineae</taxon>
        <taxon>Physalacriaceae</taxon>
        <taxon>Cylindrobasidium</taxon>
    </lineage>
</organism>
<dbReference type="SUPFAM" id="SSF52047">
    <property type="entry name" value="RNI-like"/>
    <property type="match status" value="1"/>
</dbReference>
<protein>
    <recommendedName>
        <fullName evidence="3">F-box domain-containing protein</fullName>
    </recommendedName>
</protein>